<accession>A0A0D8JUQ9</accession>
<dbReference type="Pfam" id="PF00632">
    <property type="entry name" value="HECT"/>
    <property type="match status" value="1"/>
</dbReference>
<dbReference type="OrthoDB" id="8068875at2759"/>
<evidence type="ECO:0000256" key="2">
    <source>
        <dbReference type="ARBA" id="ARBA00012485"/>
    </source>
</evidence>
<dbReference type="FunFam" id="3.30.2160.10:FF:000004">
    <property type="entry name" value="probable E3 ubiquitin-protein ligase HERC4 isoform X1"/>
    <property type="match status" value="1"/>
</dbReference>
<evidence type="ECO:0000256" key="4">
    <source>
        <dbReference type="ARBA" id="ARBA00022786"/>
    </source>
</evidence>
<protein>
    <recommendedName>
        <fullName evidence="2">HECT-type E3 ubiquitin transferase</fullName>
        <ecNumber evidence="2">2.3.2.26</ecNumber>
    </recommendedName>
</protein>
<dbReference type="GO" id="GO:0000209">
    <property type="term" value="P:protein polyubiquitination"/>
    <property type="evidence" value="ECO:0007669"/>
    <property type="project" value="InterPro"/>
</dbReference>
<dbReference type="InParanoid" id="A0A0D8JUQ9"/>
<dbReference type="EC" id="2.3.2.26" evidence="2"/>
<evidence type="ECO:0000313" key="9">
    <source>
        <dbReference type="Proteomes" id="UP000001261"/>
    </source>
</evidence>
<keyword evidence="9" id="KW-1185">Reference proteome</keyword>
<feature type="region of interest" description="Disordered" evidence="6">
    <location>
        <begin position="123"/>
        <end position="182"/>
    </location>
</feature>
<dbReference type="GO" id="GO:0061630">
    <property type="term" value="F:ubiquitin protein ligase activity"/>
    <property type="evidence" value="ECO:0007669"/>
    <property type="project" value="UniProtKB-EC"/>
</dbReference>
<comment type="catalytic activity">
    <reaction evidence="1">
        <text>S-ubiquitinyl-[E2 ubiquitin-conjugating enzyme]-L-cysteine + [acceptor protein]-L-lysine = [E2 ubiquitin-conjugating enzyme]-L-cysteine + N(6)-ubiquitinyl-[acceptor protein]-L-lysine.</text>
        <dbReference type="EC" id="2.3.2.26"/>
    </reaction>
</comment>
<dbReference type="KEGG" id="cim:CIMG_11441"/>
<feature type="region of interest" description="Disordered" evidence="6">
    <location>
        <begin position="279"/>
        <end position="375"/>
    </location>
</feature>
<sequence>MTPLSAARGGRHRSQRCSGNVDFVHGLSLVASNHAGRSSSQPRKFVSQSRPRAVKRCFACALCNEIFIRYPDLLAPSSISGGIISETISTLGPDDANAAGDGRFLTRNDGRQILTFRPSLPTMSRRTHSRSLSNPFPSLFGGRKKAEQHANQNSLLDVVDDESTRLSRSVSPNRQQDLNPPDHNVIRRCMMCDHSNSFPSGKRGFRCGKCTTVNDLEPCHSSRLLQIPSGDGKEASGLAGKRKVSVEKTRNIIDHCLRSFFSNQLKSLGLDPLTGPDLPVTRRRGASESSLGTYRHETPRHDAVGDLSTKKAEPTFEFGKYPDGVCQSTVPQSPKELPIQTKRKPVPSSSTVPSFDPQAHDKNQRRNISRPTLPSGGDIFRVLEDYIYASFDDCDTLNNSFLTPGSRHPRAASEGTPLRKKSPENSPSPPYGSPHFQLDGKTLRLGDIAENGSWWAGTRPTRHRSINDNQNTRPNITHSGLVSFKSPRINWPELSEWYHLVIHAGDSWRTAWHLMKPTNTDELLKWEAVELSGLEELISESEFHLRTVLLKATEKLLQRPKRPLERPEDTRFLLILLVNPLLYPSSSSSRKPSAQLMVPGSGDRSRPSMPADRVPVPRRSHSALSNKAIAPSDRRSVIIKRIIGLLSNLPGECHHSLVSWFSRLSENQFRRLVDLVGSFVTYRLSKGSRRRPSKSINIEDNIEEFVPTFSGPSFTTSAQLHSALQRDNATKPSSSEHKTVAYSDDWQMRAAARVMALLFRANHSSHRRRSPNSASYPPLNGQHEVHDHLHMIPISTFYNTLLDYSDLITDFEAWESRTGKFTFCQYSFFLSIWAKIRILEHDARRQMEAKAREAFFDNILGRRGTSQYLVLKVRRECLVEDSLRGVSEVVGSGQEEIKKGLRIEFVGEEGVDAGGLRKEWFLLLVREVFDPLNGSFLYDNDSRYCYFNPYCFESSEQFFLVGVVLGLAIYNSTILDVAFPPFAFRKLLASARPNNVPTLSTPYQPFRCTLDDLAEYRPALAKGLRQLLEYDGDVEETFCQDFVIQVERYGETIEVPLCPGGEKRPVTNSNRWEFVDLYVKYMLDDAVSRQFEPFKRGFFTVCGGNALHLFRPEEIELLVRGSDEALDIPSLRAVAVYEHWPTANPDRDPVVNWFWEFFTRVNPQDQRKILSFITGSDRIPAMGATNLVICLLYLGQDSERFPIARTCFNMLSLYRYKTRQKLESKLWRAVVESEGFGLK</sequence>
<evidence type="ECO:0000259" key="7">
    <source>
        <dbReference type="PROSITE" id="PS50237"/>
    </source>
</evidence>
<keyword evidence="4 5" id="KW-0833">Ubl conjugation pathway</keyword>
<dbReference type="SUPFAM" id="SSF56204">
    <property type="entry name" value="Hect, E3 ligase catalytic domain"/>
    <property type="match status" value="1"/>
</dbReference>
<dbReference type="Gene3D" id="3.30.2160.10">
    <property type="entry name" value="Hect, E3 ligase catalytic domain"/>
    <property type="match status" value="1"/>
</dbReference>
<dbReference type="Proteomes" id="UP000001261">
    <property type="component" value="Unassembled WGS sequence"/>
</dbReference>
<feature type="compositionally biased region" description="Basic and acidic residues" evidence="6">
    <location>
        <begin position="294"/>
        <end position="314"/>
    </location>
</feature>
<feature type="domain" description="HECT" evidence="7">
    <location>
        <begin position="893"/>
        <end position="1239"/>
    </location>
</feature>
<dbReference type="GO" id="GO:0016874">
    <property type="term" value="F:ligase activity"/>
    <property type="evidence" value="ECO:0007669"/>
    <property type="project" value="UniProtKB-KW"/>
</dbReference>
<feature type="compositionally biased region" description="Polar residues" evidence="6">
    <location>
        <begin position="166"/>
        <end position="178"/>
    </location>
</feature>
<proteinExistence type="predicted"/>
<evidence type="ECO:0000313" key="8">
    <source>
        <dbReference type="EMBL" id="KJF61070.1"/>
    </source>
</evidence>
<dbReference type="InterPro" id="IPR035983">
    <property type="entry name" value="Hect_E3_ubiquitin_ligase"/>
</dbReference>
<keyword evidence="3" id="KW-0808">Transferase</keyword>
<dbReference type="VEuPathDB" id="FungiDB:CIMG_11441"/>
<keyword evidence="8" id="KW-0436">Ligase</keyword>
<evidence type="ECO:0000256" key="1">
    <source>
        <dbReference type="ARBA" id="ARBA00000885"/>
    </source>
</evidence>
<dbReference type="EMBL" id="GG704914">
    <property type="protein sequence ID" value="KJF61070.1"/>
    <property type="molecule type" value="Genomic_DNA"/>
</dbReference>
<dbReference type="Gene3D" id="3.30.2410.10">
    <property type="entry name" value="Hect, E3 ligase catalytic domain"/>
    <property type="match status" value="1"/>
</dbReference>
<dbReference type="SMART" id="SM00119">
    <property type="entry name" value="HECTc"/>
    <property type="match status" value="1"/>
</dbReference>
<evidence type="ECO:0000256" key="3">
    <source>
        <dbReference type="ARBA" id="ARBA00022679"/>
    </source>
</evidence>
<dbReference type="InterPro" id="IPR000569">
    <property type="entry name" value="HECT_dom"/>
</dbReference>
<gene>
    <name evidence="8" type="ORF">CIMG_11441</name>
</gene>
<dbReference type="OMA" id="AENSSWW"/>
<dbReference type="Gene3D" id="3.90.1750.10">
    <property type="entry name" value="Hect, E3 ligase catalytic domains"/>
    <property type="match status" value="1"/>
</dbReference>
<evidence type="ECO:0000256" key="5">
    <source>
        <dbReference type="PROSITE-ProRule" id="PRU00104"/>
    </source>
</evidence>
<feature type="region of interest" description="Disordered" evidence="6">
    <location>
        <begin position="400"/>
        <end position="437"/>
    </location>
</feature>
<evidence type="ECO:0000256" key="6">
    <source>
        <dbReference type="SAM" id="MobiDB-lite"/>
    </source>
</evidence>
<dbReference type="PROSITE" id="PS50237">
    <property type="entry name" value="HECT"/>
    <property type="match status" value="1"/>
</dbReference>
<dbReference type="CDD" id="cd00078">
    <property type="entry name" value="HECTc"/>
    <property type="match status" value="1"/>
</dbReference>
<dbReference type="InterPro" id="IPR044611">
    <property type="entry name" value="E3A/B/C-like"/>
</dbReference>
<feature type="active site" description="Glycyl thioester intermediate" evidence="5">
    <location>
        <position position="1207"/>
    </location>
</feature>
<dbReference type="STRING" id="246410.A0A0D8JUQ9"/>
<dbReference type="AlphaFoldDB" id="A0A0D8JUQ9"/>
<dbReference type="GeneID" id="24163710"/>
<organism evidence="8 9">
    <name type="scientific">Coccidioides immitis (strain RS)</name>
    <name type="common">Valley fever fungus</name>
    <dbReference type="NCBI Taxonomy" id="246410"/>
    <lineage>
        <taxon>Eukaryota</taxon>
        <taxon>Fungi</taxon>
        <taxon>Dikarya</taxon>
        <taxon>Ascomycota</taxon>
        <taxon>Pezizomycotina</taxon>
        <taxon>Eurotiomycetes</taxon>
        <taxon>Eurotiomycetidae</taxon>
        <taxon>Onygenales</taxon>
        <taxon>Onygenaceae</taxon>
        <taxon>Coccidioides</taxon>
    </lineage>
</organism>
<name>A0A0D8JUQ9_COCIM</name>
<feature type="region of interest" description="Disordered" evidence="6">
    <location>
        <begin position="586"/>
        <end position="627"/>
    </location>
</feature>
<dbReference type="RefSeq" id="XP_012213878.1">
    <property type="nucleotide sequence ID" value="XM_012358455.1"/>
</dbReference>
<dbReference type="PANTHER" id="PTHR45700:SF8">
    <property type="entry name" value="HECT-TYPE E3 UBIQUITIN TRANSFERASE"/>
    <property type="match status" value="1"/>
</dbReference>
<reference evidence="9" key="1">
    <citation type="journal article" date="2009" name="Genome Res.">
        <title>Comparative genomic analyses of the human fungal pathogens Coccidioides and their relatives.</title>
        <authorList>
            <person name="Sharpton T.J."/>
            <person name="Stajich J.E."/>
            <person name="Rounsley S.D."/>
            <person name="Gardner M.J."/>
            <person name="Wortman J.R."/>
            <person name="Jordar V.S."/>
            <person name="Maiti R."/>
            <person name="Kodira C.D."/>
            <person name="Neafsey D.E."/>
            <person name="Zeng Q."/>
            <person name="Hung C.-Y."/>
            <person name="McMahan C."/>
            <person name="Muszewska A."/>
            <person name="Grynberg M."/>
            <person name="Mandel M.A."/>
            <person name="Kellner E.M."/>
            <person name="Barker B.M."/>
            <person name="Galgiani J.N."/>
            <person name="Orbach M.J."/>
            <person name="Kirkland T.N."/>
            <person name="Cole G.T."/>
            <person name="Henn M.R."/>
            <person name="Birren B.W."/>
            <person name="Taylor J.W."/>
        </authorList>
    </citation>
    <scope>NUCLEOTIDE SEQUENCE [LARGE SCALE GENOMIC DNA]</scope>
    <source>
        <strain evidence="9">RS</strain>
    </source>
</reference>
<dbReference type="PANTHER" id="PTHR45700">
    <property type="entry name" value="UBIQUITIN-PROTEIN LIGASE E3C"/>
    <property type="match status" value="1"/>
</dbReference>
<reference evidence="9" key="2">
    <citation type="journal article" date="2010" name="Genome Res.">
        <title>Population genomic sequencing of Coccidioides fungi reveals recent hybridization and transposon control.</title>
        <authorList>
            <person name="Neafsey D.E."/>
            <person name="Barker B.M."/>
            <person name="Sharpton T.J."/>
            <person name="Stajich J.E."/>
            <person name="Park D.J."/>
            <person name="Whiston E."/>
            <person name="Hung C.-Y."/>
            <person name="McMahan C."/>
            <person name="White J."/>
            <person name="Sykes S."/>
            <person name="Heiman D."/>
            <person name="Young S."/>
            <person name="Zeng Q."/>
            <person name="Abouelleil A."/>
            <person name="Aftuck L."/>
            <person name="Bessette D."/>
            <person name="Brown A."/>
            <person name="FitzGerald M."/>
            <person name="Lui A."/>
            <person name="Macdonald J.P."/>
            <person name="Priest M."/>
            <person name="Orbach M.J."/>
            <person name="Galgiani J.N."/>
            <person name="Kirkland T.N."/>
            <person name="Cole G.T."/>
            <person name="Birren B.W."/>
            <person name="Henn M.R."/>
            <person name="Taylor J.W."/>
            <person name="Rounsley S.D."/>
        </authorList>
    </citation>
    <scope>GENOME REANNOTATION</scope>
    <source>
        <strain evidence="9">RS</strain>
    </source>
</reference>